<dbReference type="Pfam" id="PF00364">
    <property type="entry name" value="Biotin_lipoyl"/>
    <property type="match status" value="1"/>
</dbReference>
<dbReference type="PROSITE" id="PS50979">
    <property type="entry name" value="BC"/>
    <property type="match status" value="1"/>
</dbReference>
<reference evidence="9" key="2">
    <citation type="submission" date="2022-06" db="UniProtKB">
        <authorList>
            <consortium name="EnsemblMetazoa"/>
        </authorList>
    </citation>
    <scope>IDENTIFICATION</scope>
    <source>
        <strain evidence="9">PS312</strain>
    </source>
</reference>
<dbReference type="FunFam" id="3.30.470.20:FF:000028">
    <property type="entry name" value="Methylcrotonoyl-CoA carboxylase subunit alpha, mitochondrial"/>
    <property type="match status" value="1"/>
</dbReference>
<dbReference type="Pfam" id="PF00289">
    <property type="entry name" value="Biotin_carb_N"/>
    <property type="match status" value="1"/>
</dbReference>
<feature type="domain" description="Biotin carboxylation" evidence="8">
    <location>
        <begin position="32"/>
        <end position="477"/>
    </location>
</feature>
<dbReference type="Pfam" id="PF02785">
    <property type="entry name" value="Biotin_carb_C"/>
    <property type="match status" value="1"/>
</dbReference>
<dbReference type="PANTHER" id="PTHR18866">
    <property type="entry name" value="CARBOXYLASE:PYRUVATE/ACETYL-COA/PROPIONYL-COA CARBOXYLASE"/>
    <property type="match status" value="1"/>
</dbReference>
<dbReference type="InterPro" id="IPR011761">
    <property type="entry name" value="ATP-grasp"/>
</dbReference>
<feature type="domain" description="ATP-grasp" evidence="7">
    <location>
        <begin position="151"/>
        <end position="348"/>
    </location>
</feature>
<dbReference type="InterPro" id="IPR001882">
    <property type="entry name" value="Biotin_BS"/>
</dbReference>
<reference evidence="10" key="1">
    <citation type="journal article" date="2008" name="Nat. Genet.">
        <title>The Pristionchus pacificus genome provides a unique perspective on nematode lifestyle and parasitism.</title>
        <authorList>
            <person name="Dieterich C."/>
            <person name="Clifton S.W."/>
            <person name="Schuster L.N."/>
            <person name="Chinwalla A."/>
            <person name="Delehaunty K."/>
            <person name="Dinkelacker I."/>
            <person name="Fulton L."/>
            <person name="Fulton R."/>
            <person name="Godfrey J."/>
            <person name="Minx P."/>
            <person name="Mitreva M."/>
            <person name="Roeseler W."/>
            <person name="Tian H."/>
            <person name="Witte H."/>
            <person name="Yang S.P."/>
            <person name="Wilson R.K."/>
            <person name="Sommer R.J."/>
        </authorList>
    </citation>
    <scope>NUCLEOTIDE SEQUENCE [LARGE SCALE GENOMIC DNA]</scope>
    <source>
        <strain evidence="10">PS312</strain>
    </source>
</reference>
<dbReference type="Gene3D" id="3.30.470.20">
    <property type="entry name" value="ATP-grasp fold, B domain"/>
    <property type="match status" value="1"/>
</dbReference>
<name>A0A8R1YJ15_PRIPA</name>
<evidence type="ECO:0000313" key="10">
    <source>
        <dbReference type="Proteomes" id="UP000005239"/>
    </source>
</evidence>
<dbReference type="FunFam" id="3.30.1490.20:FF:000003">
    <property type="entry name" value="acetyl-CoA carboxylase isoform X1"/>
    <property type="match status" value="1"/>
</dbReference>
<dbReference type="SUPFAM" id="SSF51230">
    <property type="entry name" value="Single hybrid motif"/>
    <property type="match status" value="1"/>
</dbReference>
<evidence type="ECO:0000256" key="3">
    <source>
        <dbReference type="ARBA" id="ARBA00022741"/>
    </source>
</evidence>
<dbReference type="GO" id="GO:0005739">
    <property type="term" value="C:mitochondrion"/>
    <property type="evidence" value="ECO:0000318"/>
    <property type="project" value="GO_Central"/>
</dbReference>
<dbReference type="CDD" id="cd06850">
    <property type="entry name" value="biotinyl_domain"/>
    <property type="match status" value="1"/>
</dbReference>
<dbReference type="Gene3D" id="3.30.1490.20">
    <property type="entry name" value="ATP-grasp fold, A domain"/>
    <property type="match status" value="1"/>
</dbReference>
<dbReference type="Gene3D" id="2.40.50.100">
    <property type="match status" value="1"/>
</dbReference>
<dbReference type="InterPro" id="IPR011054">
    <property type="entry name" value="Rudment_hybrid_motif"/>
</dbReference>
<gene>
    <name evidence="9" type="primary">WBGene00104457</name>
</gene>
<evidence type="ECO:0000256" key="5">
    <source>
        <dbReference type="ARBA" id="ARBA00023267"/>
    </source>
</evidence>
<dbReference type="GO" id="GO:0046872">
    <property type="term" value="F:metal ion binding"/>
    <property type="evidence" value="ECO:0007669"/>
    <property type="project" value="InterPro"/>
</dbReference>
<dbReference type="InterPro" id="IPR000089">
    <property type="entry name" value="Biotin_lipoyl"/>
</dbReference>
<dbReference type="GO" id="GO:0016874">
    <property type="term" value="F:ligase activity"/>
    <property type="evidence" value="ECO:0007669"/>
    <property type="project" value="UniProtKB-KW"/>
</dbReference>
<evidence type="ECO:0000313" key="9">
    <source>
        <dbReference type="EnsemblMetazoa" id="PPA14903.1"/>
    </source>
</evidence>
<dbReference type="Gene3D" id="3.40.50.20">
    <property type="match status" value="1"/>
</dbReference>
<evidence type="ECO:0000256" key="2">
    <source>
        <dbReference type="ARBA" id="ARBA00022598"/>
    </source>
</evidence>
<dbReference type="Proteomes" id="UP000005239">
    <property type="component" value="Unassembled WGS sequence"/>
</dbReference>
<dbReference type="GO" id="GO:0005524">
    <property type="term" value="F:ATP binding"/>
    <property type="evidence" value="ECO:0007669"/>
    <property type="project" value="UniProtKB-UniRule"/>
</dbReference>
<keyword evidence="10" id="KW-1185">Reference proteome</keyword>
<sequence>MILIAHSTTMLLARAHLQQVRAASATRAVYKKFNRVLIANRGEIALRVMRTARKMGMESVAVYSEADRKALHARTADYAYCIGPAPANQSYLCADKVIDTALKAGAQAIHPGYGFLSENAIFANKCAEAGIVFIGPPAQAITDMGAKDISKRIMQGAKVPVVEGYHGEDQSDANLKVHAEKIGYPVMLKAVFGGGGKGMRIAFTPADFDEALASARSEARKSFGRDEMLVEKFVERPRHVEVQVFGDSHGNYVHLWERDCSVQRRHQKIIEEAPAPNIDHATRLRLGESAVKAAAAVNYVGAGTVEFIMDPRNDFYFMEMNTRLQVEHPVSELITGTDLVEWQLRVAQGETLPMKQADIPLLGHAFECRVYAEDTVEGAFMPSAGKMEYASFPTDIARVDTGVESGDEVSVHYDPMIAKVIVHGRDRAAASAALDAALAKTTIVGLPTNISFVRRILTHPEFAAGNVYTEFIPDHAKELFREEEVSKAELLEGALAQALSARVSSDKLFSQLVPFRVNHQPVYTKKCGTKSVDLVQKDENTWEADIDGEKTTLLVSSLSHSECGHELHFRVEADGEAWRTKAVRTESGTLVVVGKGEHTYEADAREWGDADGAAAAGGGHALAPMPGIVERILVKKGDVVKAGQALVVVVAMKMEYIIRASRDSVVEDVTCAPAQNVPRAAVLVKLTTADHP</sequence>
<evidence type="ECO:0000256" key="6">
    <source>
        <dbReference type="PROSITE-ProRule" id="PRU00409"/>
    </source>
</evidence>
<dbReference type="AlphaFoldDB" id="A0A8R1YJ15"/>
<evidence type="ECO:0000259" key="7">
    <source>
        <dbReference type="PROSITE" id="PS50975"/>
    </source>
</evidence>
<dbReference type="PANTHER" id="PTHR18866:SF33">
    <property type="entry name" value="METHYLCROTONOYL-COA CARBOXYLASE SUBUNIT ALPHA, MITOCHONDRIAL-RELATED"/>
    <property type="match status" value="1"/>
</dbReference>
<dbReference type="Pfam" id="PF02786">
    <property type="entry name" value="CPSase_L_D2"/>
    <property type="match status" value="1"/>
</dbReference>
<dbReference type="InterPro" id="IPR005481">
    <property type="entry name" value="BC-like_N"/>
</dbReference>
<dbReference type="SMART" id="SM00878">
    <property type="entry name" value="Biotin_carb_C"/>
    <property type="match status" value="1"/>
</dbReference>
<accession>A0A8R1YJ15</accession>
<dbReference type="InterPro" id="IPR005482">
    <property type="entry name" value="Biotin_COase_C"/>
</dbReference>
<dbReference type="InterPro" id="IPR013815">
    <property type="entry name" value="ATP_grasp_subdomain_1"/>
</dbReference>
<proteinExistence type="predicted"/>
<dbReference type="SUPFAM" id="SSF52440">
    <property type="entry name" value="PreATP-grasp domain"/>
    <property type="match status" value="1"/>
</dbReference>
<dbReference type="SUPFAM" id="SSF51246">
    <property type="entry name" value="Rudiment single hybrid motif"/>
    <property type="match status" value="1"/>
</dbReference>
<keyword evidence="4 6" id="KW-0067">ATP-binding</keyword>
<dbReference type="InterPro" id="IPR050856">
    <property type="entry name" value="Biotin_carboxylase_complex"/>
</dbReference>
<keyword evidence="3 6" id="KW-0547">Nucleotide-binding</keyword>
<dbReference type="InterPro" id="IPR011764">
    <property type="entry name" value="Biotin_carboxylation_dom"/>
</dbReference>
<protein>
    <submittedName>
        <fullName evidence="9">Uncharacterized protein</fullName>
    </submittedName>
</protein>
<dbReference type="PROSITE" id="PS00867">
    <property type="entry name" value="CPSASE_2"/>
    <property type="match status" value="1"/>
</dbReference>
<dbReference type="PROSITE" id="PS50975">
    <property type="entry name" value="ATP_GRASP"/>
    <property type="match status" value="1"/>
</dbReference>
<organism evidence="9 10">
    <name type="scientific">Pristionchus pacificus</name>
    <name type="common">Parasitic nematode worm</name>
    <dbReference type="NCBI Taxonomy" id="54126"/>
    <lineage>
        <taxon>Eukaryota</taxon>
        <taxon>Metazoa</taxon>
        <taxon>Ecdysozoa</taxon>
        <taxon>Nematoda</taxon>
        <taxon>Chromadorea</taxon>
        <taxon>Rhabditida</taxon>
        <taxon>Rhabditina</taxon>
        <taxon>Diplogasteromorpha</taxon>
        <taxon>Diplogasteroidea</taxon>
        <taxon>Neodiplogasteridae</taxon>
        <taxon>Pristionchus</taxon>
    </lineage>
</organism>
<dbReference type="FunFam" id="3.40.50.20:FF:000010">
    <property type="entry name" value="Propionyl-CoA carboxylase subunit alpha"/>
    <property type="match status" value="1"/>
</dbReference>
<dbReference type="InterPro" id="IPR005479">
    <property type="entry name" value="CPAse_ATP-bd"/>
</dbReference>
<evidence type="ECO:0000256" key="1">
    <source>
        <dbReference type="ARBA" id="ARBA00001953"/>
    </source>
</evidence>
<dbReference type="SUPFAM" id="SSF56059">
    <property type="entry name" value="Glutathione synthetase ATP-binding domain-like"/>
    <property type="match status" value="1"/>
</dbReference>
<evidence type="ECO:0000259" key="8">
    <source>
        <dbReference type="PROSITE" id="PS50979"/>
    </source>
</evidence>
<comment type="cofactor">
    <cofactor evidence="1">
        <name>biotin</name>
        <dbReference type="ChEBI" id="CHEBI:57586"/>
    </cofactor>
</comment>
<evidence type="ECO:0000256" key="4">
    <source>
        <dbReference type="ARBA" id="ARBA00022840"/>
    </source>
</evidence>
<keyword evidence="5" id="KW-0092">Biotin</keyword>
<keyword evidence="2" id="KW-0436">Ligase</keyword>
<dbReference type="InterPro" id="IPR011053">
    <property type="entry name" value="Single_hybrid_motif"/>
</dbReference>
<dbReference type="EnsemblMetazoa" id="PPA14903.1">
    <property type="protein sequence ID" value="PPA14903.1"/>
    <property type="gene ID" value="WBGene00104457"/>
</dbReference>
<dbReference type="PROSITE" id="PS00188">
    <property type="entry name" value="BIOTIN"/>
    <property type="match status" value="1"/>
</dbReference>
<dbReference type="InterPro" id="IPR016185">
    <property type="entry name" value="PreATP-grasp_dom_sf"/>
</dbReference>